<feature type="transmembrane region" description="Helical" evidence="5">
    <location>
        <begin position="85"/>
        <end position="113"/>
    </location>
</feature>
<evidence type="ECO:0000256" key="2">
    <source>
        <dbReference type="ARBA" id="ARBA00022692"/>
    </source>
</evidence>
<dbReference type="GO" id="GO:0016020">
    <property type="term" value="C:membrane"/>
    <property type="evidence" value="ECO:0007669"/>
    <property type="project" value="UniProtKB-SubCell"/>
</dbReference>
<dbReference type="PANTHER" id="PTHR26451">
    <property type="entry name" value="G_PROTEIN_RECEP_F1_2 DOMAIN-CONTAINING PROTEIN"/>
    <property type="match status" value="1"/>
</dbReference>
<gene>
    <name evidence="7" type="ORF">ACEWY4_010036</name>
</gene>
<evidence type="ECO:0000256" key="4">
    <source>
        <dbReference type="ARBA" id="ARBA00023136"/>
    </source>
</evidence>
<keyword evidence="2 5" id="KW-0812">Transmembrane</keyword>
<feature type="transmembrane region" description="Helical" evidence="5">
    <location>
        <begin position="268"/>
        <end position="290"/>
    </location>
</feature>
<feature type="domain" description="G-protein coupled receptors family 1 profile" evidence="6">
    <location>
        <begin position="35"/>
        <end position="288"/>
    </location>
</feature>
<accession>A0ABD1K846</accession>
<dbReference type="InterPro" id="IPR052921">
    <property type="entry name" value="GPCR1_Superfamily_Member"/>
</dbReference>
<feature type="transmembrane region" description="Helical" evidence="5">
    <location>
        <begin position="55"/>
        <end position="79"/>
    </location>
</feature>
<feature type="transmembrane region" description="Helical" evidence="5">
    <location>
        <begin position="134"/>
        <end position="151"/>
    </location>
</feature>
<evidence type="ECO:0000256" key="3">
    <source>
        <dbReference type="ARBA" id="ARBA00022989"/>
    </source>
</evidence>
<keyword evidence="4 5" id="KW-0472">Membrane</keyword>
<dbReference type="EMBL" id="JBHFQA010000008">
    <property type="protein sequence ID" value="KAL2095317.1"/>
    <property type="molecule type" value="Genomic_DNA"/>
</dbReference>
<feature type="transmembrane region" description="Helical" evidence="5">
    <location>
        <begin position="232"/>
        <end position="248"/>
    </location>
</feature>
<organism evidence="7 8">
    <name type="scientific">Coilia grayii</name>
    <name type="common">Gray's grenadier anchovy</name>
    <dbReference type="NCBI Taxonomy" id="363190"/>
    <lineage>
        <taxon>Eukaryota</taxon>
        <taxon>Metazoa</taxon>
        <taxon>Chordata</taxon>
        <taxon>Craniata</taxon>
        <taxon>Vertebrata</taxon>
        <taxon>Euteleostomi</taxon>
        <taxon>Actinopterygii</taxon>
        <taxon>Neopterygii</taxon>
        <taxon>Teleostei</taxon>
        <taxon>Clupei</taxon>
        <taxon>Clupeiformes</taxon>
        <taxon>Clupeoidei</taxon>
        <taxon>Engraulidae</taxon>
        <taxon>Coilinae</taxon>
        <taxon>Coilia</taxon>
    </lineage>
</organism>
<reference evidence="7 8" key="1">
    <citation type="submission" date="2024-09" db="EMBL/GenBank/DDBJ databases">
        <title>A chromosome-level genome assembly of Gray's grenadier anchovy, Coilia grayii.</title>
        <authorList>
            <person name="Fu Z."/>
        </authorList>
    </citation>
    <scope>NUCLEOTIDE SEQUENCE [LARGE SCALE GENOMIC DNA]</scope>
    <source>
        <strain evidence="7">G4</strain>
        <tissue evidence="7">Muscle</tissue>
    </source>
</reference>
<dbReference type="PROSITE" id="PS50262">
    <property type="entry name" value="G_PROTEIN_RECEP_F1_2"/>
    <property type="match status" value="1"/>
</dbReference>
<dbReference type="AlphaFoldDB" id="A0ABD1K846"/>
<evidence type="ECO:0000313" key="7">
    <source>
        <dbReference type="EMBL" id="KAL2095317.1"/>
    </source>
</evidence>
<keyword evidence="3 5" id="KW-1133">Transmembrane helix</keyword>
<dbReference type="Pfam" id="PF00001">
    <property type="entry name" value="7tm_1"/>
    <property type="match status" value="1"/>
</dbReference>
<dbReference type="PANTHER" id="PTHR26451:SF866">
    <property type="entry name" value="ODORANT RECEPTOR-RELATED"/>
    <property type="match status" value="1"/>
</dbReference>
<dbReference type="SUPFAM" id="SSF81321">
    <property type="entry name" value="Family A G protein-coupled receptor-like"/>
    <property type="match status" value="1"/>
</dbReference>
<evidence type="ECO:0000259" key="6">
    <source>
        <dbReference type="PROSITE" id="PS50262"/>
    </source>
</evidence>
<keyword evidence="8" id="KW-1185">Reference proteome</keyword>
<dbReference type="InterPro" id="IPR000276">
    <property type="entry name" value="GPCR_Rhodpsn"/>
</dbReference>
<sequence length="318" mass="36054">MQNTTEFVNNSGFVNEGVPVKAFLSMTPCFFFLYVNLVMLFTLRSKDIFCETPRYILFTHLLFTDSLQLSASIVTYLFAVARLYLVSYACVLIYLLFRMINVISPLYLALMSMERYVAICFPLRHTQIADKRRTTVAAVGVWMLGLLKWTAELSANVTFVVHYSTRHMMCSQYIVLEMEVSVSMNRAFLGITFTLVSLAITYTYVAILVTAKSSSSSSSNSKASVGKAHKTILLHMVQLGLTLVSTLFSEVRKSLVISQMNPVLFFQVQYVLFVGVVIFPKCLSPLIYGLRDKTFSVFFKHNFFFCIKRKAQPSVAII</sequence>
<proteinExistence type="predicted"/>
<feature type="transmembrane region" description="Helical" evidence="5">
    <location>
        <begin position="20"/>
        <end position="43"/>
    </location>
</feature>
<dbReference type="Gene3D" id="1.20.1070.10">
    <property type="entry name" value="Rhodopsin 7-helix transmembrane proteins"/>
    <property type="match status" value="1"/>
</dbReference>
<feature type="transmembrane region" description="Helical" evidence="5">
    <location>
        <begin position="187"/>
        <end position="211"/>
    </location>
</feature>
<name>A0ABD1K846_9TELE</name>
<dbReference type="Proteomes" id="UP001591681">
    <property type="component" value="Unassembled WGS sequence"/>
</dbReference>
<comment type="subcellular location">
    <subcellularLocation>
        <location evidence="1">Membrane</location>
    </subcellularLocation>
</comment>
<dbReference type="InterPro" id="IPR017452">
    <property type="entry name" value="GPCR_Rhodpsn_7TM"/>
</dbReference>
<evidence type="ECO:0000256" key="1">
    <source>
        <dbReference type="ARBA" id="ARBA00004370"/>
    </source>
</evidence>
<protein>
    <recommendedName>
        <fullName evidence="6">G-protein coupled receptors family 1 profile domain-containing protein</fullName>
    </recommendedName>
</protein>
<comment type="caution">
    <text evidence="7">The sequence shown here is derived from an EMBL/GenBank/DDBJ whole genome shotgun (WGS) entry which is preliminary data.</text>
</comment>
<dbReference type="FunFam" id="1.20.1070.10:FF:000096">
    <property type="entry name" value="Odorant receptor 131-2"/>
    <property type="match status" value="1"/>
</dbReference>
<evidence type="ECO:0000313" key="8">
    <source>
        <dbReference type="Proteomes" id="UP001591681"/>
    </source>
</evidence>
<evidence type="ECO:0000256" key="5">
    <source>
        <dbReference type="SAM" id="Phobius"/>
    </source>
</evidence>